<proteinExistence type="predicted"/>
<accession>A0A6A5SN70</accession>
<dbReference type="OrthoDB" id="9997739at2759"/>
<dbReference type="Proteomes" id="UP000800038">
    <property type="component" value="Unassembled WGS sequence"/>
</dbReference>
<gene>
    <name evidence="1" type="ORF">EJ02DRAFT_309002</name>
</gene>
<dbReference type="AlphaFoldDB" id="A0A6A5SN70"/>
<feature type="non-terminal residue" evidence="1">
    <location>
        <position position="1"/>
    </location>
</feature>
<name>A0A6A5SN70_9PLEO</name>
<organism evidence="1 2">
    <name type="scientific">Clathrospora elynae</name>
    <dbReference type="NCBI Taxonomy" id="706981"/>
    <lineage>
        <taxon>Eukaryota</taxon>
        <taxon>Fungi</taxon>
        <taxon>Dikarya</taxon>
        <taxon>Ascomycota</taxon>
        <taxon>Pezizomycotina</taxon>
        <taxon>Dothideomycetes</taxon>
        <taxon>Pleosporomycetidae</taxon>
        <taxon>Pleosporales</taxon>
        <taxon>Diademaceae</taxon>
        <taxon>Clathrospora</taxon>
    </lineage>
</organism>
<feature type="non-terminal residue" evidence="1">
    <location>
        <position position="162"/>
    </location>
</feature>
<dbReference type="EMBL" id="ML976050">
    <property type="protein sequence ID" value="KAF1941242.1"/>
    <property type="molecule type" value="Genomic_DNA"/>
</dbReference>
<evidence type="ECO:0000313" key="2">
    <source>
        <dbReference type="Proteomes" id="UP000800038"/>
    </source>
</evidence>
<evidence type="ECO:0000313" key="1">
    <source>
        <dbReference type="EMBL" id="KAF1941242.1"/>
    </source>
</evidence>
<protein>
    <submittedName>
        <fullName evidence="1">Uncharacterized protein</fullName>
    </submittedName>
</protein>
<keyword evidence="2" id="KW-1185">Reference proteome</keyword>
<sequence>VKEARTRAERGIALDRRWFLRDYIRTQQPQEAISNCSTGTSASSFQYCLIPVFMAHANMYTLAEYYMILPLIDLSLHKLHELLGEMRHYDISARPSNDDVLSLIRFTYENTKDRDGEEEPDEMGKLVVGFVIITLEPFEDLKSFEAVLEGGGQFVVDLWRLV</sequence>
<reference evidence="1" key="1">
    <citation type="journal article" date="2020" name="Stud. Mycol.">
        <title>101 Dothideomycetes genomes: a test case for predicting lifestyles and emergence of pathogens.</title>
        <authorList>
            <person name="Haridas S."/>
            <person name="Albert R."/>
            <person name="Binder M."/>
            <person name="Bloem J."/>
            <person name="Labutti K."/>
            <person name="Salamov A."/>
            <person name="Andreopoulos B."/>
            <person name="Baker S."/>
            <person name="Barry K."/>
            <person name="Bills G."/>
            <person name="Bluhm B."/>
            <person name="Cannon C."/>
            <person name="Castanera R."/>
            <person name="Culley D."/>
            <person name="Daum C."/>
            <person name="Ezra D."/>
            <person name="Gonzalez J."/>
            <person name="Henrissat B."/>
            <person name="Kuo A."/>
            <person name="Liang C."/>
            <person name="Lipzen A."/>
            <person name="Lutzoni F."/>
            <person name="Magnuson J."/>
            <person name="Mondo S."/>
            <person name="Nolan M."/>
            <person name="Ohm R."/>
            <person name="Pangilinan J."/>
            <person name="Park H.-J."/>
            <person name="Ramirez L."/>
            <person name="Alfaro M."/>
            <person name="Sun H."/>
            <person name="Tritt A."/>
            <person name="Yoshinaga Y."/>
            <person name="Zwiers L.-H."/>
            <person name="Turgeon B."/>
            <person name="Goodwin S."/>
            <person name="Spatafora J."/>
            <person name="Crous P."/>
            <person name="Grigoriev I."/>
        </authorList>
    </citation>
    <scope>NUCLEOTIDE SEQUENCE</scope>
    <source>
        <strain evidence="1">CBS 161.51</strain>
    </source>
</reference>